<evidence type="ECO:0000259" key="7">
    <source>
        <dbReference type="SMART" id="SM00382"/>
    </source>
</evidence>
<dbReference type="Pfam" id="PF25568">
    <property type="entry name" value="AAA_lid_At3g28540"/>
    <property type="match status" value="1"/>
</dbReference>
<feature type="domain" description="AAA+ ATPase" evidence="7">
    <location>
        <begin position="251"/>
        <end position="404"/>
    </location>
</feature>
<dbReference type="InterPro" id="IPR003593">
    <property type="entry name" value="AAA+_ATPase"/>
</dbReference>
<dbReference type="InterPro" id="IPR025753">
    <property type="entry name" value="AAA_N_dom"/>
</dbReference>
<comment type="similarity">
    <text evidence="2">Belongs to the AAA ATPase family. BCS1 subfamily.</text>
</comment>
<dbReference type="GO" id="GO:0006950">
    <property type="term" value="P:response to stress"/>
    <property type="evidence" value="ECO:0007669"/>
    <property type="project" value="UniProtKB-ARBA"/>
</dbReference>
<sequence>MAGKADPVPTPAWWSWFNSVLVLSLIPWLSAVAWRNLQRLQLHHLVGRRASRRVRWLAAFIDPYLTVNIDEHESTGRMMRRGDAYYEEVKAYLGASCSRTARHLRAEGARDAAADRLVLSMIDGEEVADHFGGATVWWSAHSNRTAVRNGGAGPEERSFKLHYHERHRELVLDSYLAFVQQRGRDIMVNSRQRKLYTSVSDHRAGWSQMTFKHPMKFDKLAMDPATKKEIMDDLDTFKNGKEHYERVGKAWKRGYLLHGPPGTGKSSMIAAMANHLEYDVYIIELTSVKSNSDLQRLLMEIKSKAVVVIEDIDCSLDLTGAREKKKRAADDTKNGASTSSSAAEADTAGSKVTLSGLLNVVDGLLSACGEEQVIVFTTNHVEELDRALIRRGRMDKHIKMPYCGFEAFRFLAERELGVGSHELFGAVRALLGEVDMTPADVIEELTPKSKDDDADSCLAALVKALEKAKEEKANRGSSA</sequence>
<gene>
    <name evidence="8" type="ORF">PAHAL_8G188700</name>
</gene>
<dbReference type="Gene3D" id="3.40.50.300">
    <property type="entry name" value="P-loop containing nucleotide triphosphate hydrolases"/>
    <property type="match status" value="1"/>
</dbReference>
<accession>A0A2S3IFS3</accession>
<dbReference type="Pfam" id="PF00004">
    <property type="entry name" value="AAA"/>
    <property type="match status" value="1"/>
</dbReference>
<organism evidence="8">
    <name type="scientific">Panicum hallii</name>
    <dbReference type="NCBI Taxonomy" id="206008"/>
    <lineage>
        <taxon>Eukaryota</taxon>
        <taxon>Viridiplantae</taxon>
        <taxon>Streptophyta</taxon>
        <taxon>Embryophyta</taxon>
        <taxon>Tracheophyta</taxon>
        <taxon>Spermatophyta</taxon>
        <taxon>Magnoliopsida</taxon>
        <taxon>Liliopsida</taxon>
        <taxon>Poales</taxon>
        <taxon>Poaceae</taxon>
        <taxon>PACMAD clade</taxon>
        <taxon>Panicoideae</taxon>
        <taxon>Panicodae</taxon>
        <taxon>Paniceae</taxon>
        <taxon>Panicinae</taxon>
        <taxon>Panicum</taxon>
        <taxon>Panicum sect. Panicum</taxon>
    </lineage>
</organism>
<dbReference type="InterPro" id="IPR027417">
    <property type="entry name" value="P-loop_NTPase"/>
</dbReference>
<evidence type="ECO:0000256" key="4">
    <source>
        <dbReference type="ARBA" id="ARBA00049360"/>
    </source>
</evidence>
<dbReference type="InterPro" id="IPR050747">
    <property type="entry name" value="Mitochondrial_chaperone_BCS1"/>
</dbReference>
<feature type="region of interest" description="Disordered" evidence="5">
    <location>
        <begin position="323"/>
        <end position="345"/>
    </location>
</feature>
<evidence type="ECO:0000313" key="8">
    <source>
        <dbReference type="EMBL" id="PAN43768.1"/>
    </source>
</evidence>
<dbReference type="EMBL" id="CM008053">
    <property type="protein sequence ID" value="PAN43768.1"/>
    <property type="molecule type" value="Genomic_DNA"/>
</dbReference>
<dbReference type="PANTHER" id="PTHR23070">
    <property type="entry name" value="BCS1 AAA-TYPE ATPASE"/>
    <property type="match status" value="1"/>
</dbReference>
<evidence type="ECO:0000256" key="6">
    <source>
        <dbReference type="SAM" id="Phobius"/>
    </source>
</evidence>
<comment type="cofactor">
    <cofactor evidence="1">
        <name>Mg(2+)</name>
        <dbReference type="ChEBI" id="CHEBI:18420"/>
    </cofactor>
</comment>
<protein>
    <recommendedName>
        <fullName evidence="7">AAA+ ATPase domain-containing protein</fullName>
    </recommendedName>
</protein>
<keyword evidence="6" id="KW-1133">Transmembrane helix</keyword>
<keyword evidence="6" id="KW-0472">Membrane</keyword>
<dbReference type="AlphaFoldDB" id="A0A2S3IFS3"/>
<feature type="transmembrane region" description="Helical" evidence="6">
    <location>
        <begin position="12"/>
        <end position="34"/>
    </location>
</feature>
<evidence type="ECO:0000256" key="2">
    <source>
        <dbReference type="ARBA" id="ARBA00007448"/>
    </source>
</evidence>
<dbReference type="Gramene" id="PAN43768">
    <property type="protein sequence ID" value="PAN43768"/>
    <property type="gene ID" value="PAHAL_8G188700"/>
</dbReference>
<reference evidence="8" key="1">
    <citation type="submission" date="2018-04" db="EMBL/GenBank/DDBJ databases">
        <title>WGS assembly of Panicum hallii.</title>
        <authorList>
            <person name="Lovell J."/>
            <person name="Jenkins J."/>
            <person name="Lowry D."/>
            <person name="Mamidi S."/>
            <person name="Sreedasyam A."/>
            <person name="Weng X."/>
            <person name="Barry K."/>
            <person name="Bonette J."/>
            <person name="Campitelli B."/>
            <person name="Daum C."/>
            <person name="Gordon S."/>
            <person name="Gould B."/>
            <person name="Lipzen A."/>
            <person name="Macqueen A."/>
            <person name="Palacio-Mejia J."/>
            <person name="Plott C."/>
            <person name="Shakirov E."/>
            <person name="Shu S."/>
            <person name="Yoshinaga Y."/>
            <person name="Zane M."/>
            <person name="Rokhsar D."/>
            <person name="Grimwood J."/>
            <person name="Schmutz J."/>
            <person name="Juenger T."/>
        </authorList>
    </citation>
    <scope>NUCLEOTIDE SEQUENCE [LARGE SCALE GENOMIC DNA]</scope>
    <source>
        <strain evidence="8">FIL2</strain>
    </source>
</reference>
<evidence type="ECO:0000256" key="5">
    <source>
        <dbReference type="SAM" id="MobiDB-lite"/>
    </source>
</evidence>
<comment type="catalytic activity">
    <reaction evidence="4">
        <text>ATP + H2O = ADP + phosphate + H(+)</text>
        <dbReference type="Rhea" id="RHEA:13065"/>
        <dbReference type="ChEBI" id="CHEBI:15377"/>
        <dbReference type="ChEBI" id="CHEBI:15378"/>
        <dbReference type="ChEBI" id="CHEBI:30616"/>
        <dbReference type="ChEBI" id="CHEBI:43474"/>
        <dbReference type="ChEBI" id="CHEBI:456216"/>
    </reaction>
</comment>
<proteinExistence type="inferred from homology"/>
<dbReference type="Gene3D" id="6.10.280.40">
    <property type="match status" value="1"/>
</dbReference>
<evidence type="ECO:0000256" key="1">
    <source>
        <dbReference type="ARBA" id="ARBA00001946"/>
    </source>
</evidence>
<keyword evidence="6" id="KW-0812">Transmembrane</keyword>
<dbReference type="Proteomes" id="UP000243499">
    <property type="component" value="Chromosome 8"/>
</dbReference>
<dbReference type="SMART" id="SM00382">
    <property type="entry name" value="AAA"/>
    <property type="match status" value="1"/>
</dbReference>
<feature type="compositionally biased region" description="Low complexity" evidence="5">
    <location>
        <begin position="335"/>
        <end position="345"/>
    </location>
</feature>
<dbReference type="Pfam" id="PF14363">
    <property type="entry name" value="AAA_assoc"/>
    <property type="match status" value="1"/>
</dbReference>
<dbReference type="InterPro" id="IPR003959">
    <property type="entry name" value="ATPase_AAA_core"/>
</dbReference>
<dbReference type="GO" id="GO:0016887">
    <property type="term" value="F:ATP hydrolysis activity"/>
    <property type="evidence" value="ECO:0007669"/>
    <property type="project" value="InterPro"/>
</dbReference>
<dbReference type="InterPro" id="IPR058017">
    <property type="entry name" value="At3g28540-like_C"/>
</dbReference>
<name>A0A2S3IFS3_9POAL</name>
<dbReference type="GO" id="GO:0005524">
    <property type="term" value="F:ATP binding"/>
    <property type="evidence" value="ECO:0007669"/>
    <property type="project" value="InterPro"/>
</dbReference>
<keyword evidence="3" id="KW-0460">Magnesium</keyword>
<dbReference type="CDD" id="cd19510">
    <property type="entry name" value="RecA-like_BCS1"/>
    <property type="match status" value="1"/>
</dbReference>
<evidence type="ECO:0000256" key="3">
    <source>
        <dbReference type="ARBA" id="ARBA00022842"/>
    </source>
</evidence>
<dbReference type="SUPFAM" id="SSF52540">
    <property type="entry name" value="P-loop containing nucleoside triphosphate hydrolases"/>
    <property type="match status" value="1"/>
</dbReference>